<dbReference type="VEuPathDB" id="FungiDB:PYU1_G006455"/>
<dbReference type="EnsemblProtists" id="PYU1_T006467">
    <property type="protein sequence ID" value="PYU1_T006467"/>
    <property type="gene ID" value="PYU1_G006455"/>
</dbReference>
<dbReference type="InterPro" id="IPR017930">
    <property type="entry name" value="Myb_dom"/>
</dbReference>
<dbReference type="SUPFAM" id="SSF46689">
    <property type="entry name" value="Homeodomain-like"/>
    <property type="match status" value="1"/>
</dbReference>
<evidence type="ECO:0000259" key="3">
    <source>
        <dbReference type="PROSITE" id="PS50090"/>
    </source>
</evidence>
<evidence type="ECO:0000259" key="4">
    <source>
        <dbReference type="PROSITE" id="PS51294"/>
    </source>
</evidence>
<evidence type="ECO:0000313" key="5">
    <source>
        <dbReference type="EnsemblProtists" id="PYU1_T006467"/>
    </source>
</evidence>
<evidence type="ECO:0000313" key="6">
    <source>
        <dbReference type="Proteomes" id="UP000019132"/>
    </source>
</evidence>
<dbReference type="eggNOG" id="KOG0724">
    <property type="taxonomic scope" value="Eukaryota"/>
</dbReference>
<dbReference type="Pfam" id="PF00249">
    <property type="entry name" value="Myb_DNA-binding"/>
    <property type="match status" value="1"/>
</dbReference>
<protein>
    <submittedName>
        <fullName evidence="5">Uncharacterized protein</fullName>
    </submittedName>
</protein>
<reference evidence="6" key="2">
    <citation type="submission" date="2010-04" db="EMBL/GenBank/DDBJ databases">
        <authorList>
            <person name="Buell R."/>
            <person name="Hamilton J."/>
            <person name="Hostetler J."/>
        </authorList>
    </citation>
    <scope>NUCLEOTIDE SEQUENCE [LARGE SCALE GENOMIC DNA]</scope>
    <source>
        <strain evidence="6">DAOM:BR144</strain>
    </source>
</reference>
<feature type="domain" description="HTH myb-type" evidence="4">
    <location>
        <begin position="25"/>
        <end position="74"/>
    </location>
</feature>
<dbReference type="InParanoid" id="K3WNC5"/>
<dbReference type="Proteomes" id="UP000019132">
    <property type="component" value="Unassembled WGS sequence"/>
</dbReference>
<dbReference type="PROSITE" id="PS50090">
    <property type="entry name" value="MYB_LIKE"/>
    <property type="match status" value="1"/>
</dbReference>
<dbReference type="HOGENOM" id="CLU_1477913_0_0_1"/>
<dbReference type="PANTHER" id="PTHR12802">
    <property type="entry name" value="SWI/SNF COMPLEX-RELATED"/>
    <property type="match status" value="1"/>
</dbReference>
<accession>K3WNC5</accession>
<feature type="region of interest" description="Disordered" evidence="2">
    <location>
        <begin position="1"/>
        <end position="26"/>
    </location>
</feature>
<feature type="domain" description="Myb-like" evidence="3">
    <location>
        <begin position="19"/>
        <end position="70"/>
    </location>
</feature>
<reference evidence="5" key="3">
    <citation type="submission" date="2015-02" db="UniProtKB">
        <authorList>
            <consortium name="EnsemblProtists"/>
        </authorList>
    </citation>
    <scope>IDENTIFICATION</scope>
    <source>
        <strain evidence="5">DAOM BR144</strain>
    </source>
</reference>
<dbReference type="PANTHER" id="PTHR12802:SF155">
    <property type="entry name" value="DEUBIQUITINASE MYSM1"/>
    <property type="match status" value="1"/>
</dbReference>
<proteinExistence type="predicted"/>
<keyword evidence="6" id="KW-1185">Reference proteome</keyword>
<dbReference type="Gene3D" id="1.10.10.60">
    <property type="entry name" value="Homeodomain-like"/>
    <property type="match status" value="1"/>
</dbReference>
<dbReference type="InterPro" id="IPR001005">
    <property type="entry name" value="SANT/Myb"/>
</dbReference>
<reference evidence="6" key="1">
    <citation type="journal article" date="2010" name="Genome Biol.">
        <title>Genome sequence of the necrotrophic plant pathogen Pythium ultimum reveals original pathogenicity mechanisms and effector repertoire.</title>
        <authorList>
            <person name="Levesque C.A."/>
            <person name="Brouwer H."/>
            <person name="Cano L."/>
            <person name="Hamilton J.P."/>
            <person name="Holt C."/>
            <person name="Huitema E."/>
            <person name="Raffaele S."/>
            <person name="Robideau G.P."/>
            <person name="Thines M."/>
            <person name="Win J."/>
            <person name="Zerillo M.M."/>
            <person name="Beakes G.W."/>
            <person name="Boore J.L."/>
            <person name="Busam D."/>
            <person name="Dumas B."/>
            <person name="Ferriera S."/>
            <person name="Fuerstenberg S.I."/>
            <person name="Gachon C.M."/>
            <person name="Gaulin E."/>
            <person name="Govers F."/>
            <person name="Grenville-Briggs L."/>
            <person name="Horner N."/>
            <person name="Hostetler J."/>
            <person name="Jiang R.H."/>
            <person name="Johnson J."/>
            <person name="Krajaejun T."/>
            <person name="Lin H."/>
            <person name="Meijer H.J."/>
            <person name="Moore B."/>
            <person name="Morris P."/>
            <person name="Phuntmart V."/>
            <person name="Puiu D."/>
            <person name="Shetty J."/>
            <person name="Stajich J.E."/>
            <person name="Tripathy S."/>
            <person name="Wawra S."/>
            <person name="van West P."/>
            <person name="Whitty B.R."/>
            <person name="Coutinho P.M."/>
            <person name="Henrissat B."/>
            <person name="Martin F."/>
            <person name="Thomas P.D."/>
            <person name="Tyler B.M."/>
            <person name="De Vries R.P."/>
            <person name="Kamoun S."/>
            <person name="Yandell M."/>
            <person name="Tisserat N."/>
            <person name="Buell C.R."/>
        </authorList>
    </citation>
    <scope>NUCLEOTIDE SEQUENCE</scope>
    <source>
        <strain evidence="6">DAOM:BR144</strain>
    </source>
</reference>
<name>K3WNC5_GLOUD</name>
<dbReference type="STRING" id="431595.K3WNC5"/>
<keyword evidence="1" id="KW-0539">Nucleus</keyword>
<dbReference type="EMBL" id="GL376604">
    <property type="status" value="NOT_ANNOTATED_CDS"/>
    <property type="molecule type" value="Genomic_DNA"/>
</dbReference>
<sequence>MSSSATESIAKRESSSGGAHRIEQGVWSKDEHDKFLATLKMYPHGPWKLIAERIGTRSPRQVQTHAQKYYEKVARRVRGLRKNRKNLARPEHRIDDELATLCKKNIIDRSHAQVTPESKSQPLAACAVVTMTPPPPLASVGQTQSLRYRNEAHDHNCGNMCYKCLLLQVEASTYHRNEWARST</sequence>
<dbReference type="AlphaFoldDB" id="K3WNC5"/>
<dbReference type="SMART" id="SM00717">
    <property type="entry name" value="SANT"/>
    <property type="match status" value="1"/>
</dbReference>
<organism evidence="5 6">
    <name type="scientific">Globisporangium ultimum (strain ATCC 200006 / CBS 805.95 / DAOM BR144)</name>
    <name type="common">Pythium ultimum</name>
    <dbReference type="NCBI Taxonomy" id="431595"/>
    <lineage>
        <taxon>Eukaryota</taxon>
        <taxon>Sar</taxon>
        <taxon>Stramenopiles</taxon>
        <taxon>Oomycota</taxon>
        <taxon>Peronosporomycetes</taxon>
        <taxon>Pythiales</taxon>
        <taxon>Pythiaceae</taxon>
        <taxon>Globisporangium</taxon>
    </lineage>
</organism>
<dbReference type="InterPro" id="IPR009057">
    <property type="entry name" value="Homeodomain-like_sf"/>
</dbReference>
<dbReference type="CDD" id="cd00167">
    <property type="entry name" value="SANT"/>
    <property type="match status" value="1"/>
</dbReference>
<feature type="compositionally biased region" description="Basic and acidic residues" evidence="2">
    <location>
        <begin position="9"/>
        <end position="26"/>
    </location>
</feature>
<evidence type="ECO:0000256" key="1">
    <source>
        <dbReference type="ARBA" id="ARBA00023242"/>
    </source>
</evidence>
<evidence type="ECO:0000256" key="2">
    <source>
        <dbReference type="SAM" id="MobiDB-lite"/>
    </source>
</evidence>
<dbReference type="PROSITE" id="PS51294">
    <property type="entry name" value="HTH_MYB"/>
    <property type="match status" value="1"/>
</dbReference>